<dbReference type="Proteomes" id="UP000447574">
    <property type="component" value="Unassembled WGS sequence"/>
</dbReference>
<dbReference type="EMBL" id="WIWF01000012">
    <property type="protein sequence ID" value="MQT73645.1"/>
    <property type="molecule type" value="Genomic_DNA"/>
</dbReference>
<dbReference type="RefSeq" id="WP_153437840.1">
    <property type="nucleotide sequence ID" value="NZ_WIWF01000012.1"/>
</dbReference>
<dbReference type="AlphaFoldDB" id="A0A7X2BSI9"/>
<evidence type="ECO:0000313" key="1">
    <source>
        <dbReference type="EMBL" id="MQT73645.1"/>
    </source>
</evidence>
<reference evidence="1 2" key="1">
    <citation type="submission" date="2019-10" db="EMBL/GenBank/DDBJ databases">
        <title>Evaluation of single-gene subtyping targets for Pseudomonas.</title>
        <authorList>
            <person name="Reichler S.J."/>
            <person name="Orsi R.H."/>
            <person name="Wiedmann M."/>
            <person name="Martin N.H."/>
            <person name="Murphy S.I."/>
        </authorList>
    </citation>
    <scope>NUCLEOTIDE SEQUENCE [LARGE SCALE GENOMIC DNA]</scope>
    <source>
        <strain evidence="1 2">FSL R10-2932</strain>
    </source>
</reference>
<accession>A0A7X2BSI9</accession>
<protein>
    <submittedName>
        <fullName evidence="1">VWA domain-containing protein</fullName>
    </submittedName>
</protein>
<name>A0A7X2BSI9_9PSED</name>
<sequence length="155" mass="17093">MTLFVVCDISGSMADVAKPFIMRTTVMAIAQWVRLGYGRTSIRLCAWAGEAYFPDWSENQEYPPQLLACRGTSSVAALIQLLGTQPEGKVLLISDGFWSHADTKLLKQWSASLLPDTLRIIKTGADANPRLKGPDVFVTDELFAVLDGWLEDRSA</sequence>
<comment type="caution">
    <text evidence="1">The sequence shown here is derived from an EMBL/GenBank/DDBJ whole genome shotgun (WGS) entry which is preliminary data.</text>
</comment>
<proteinExistence type="predicted"/>
<evidence type="ECO:0000313" key="2">
    <source>
        <dbReference type="Proteomes" id="UP000447574"/>
    </source>
</evidence>
<organism evidence="1 2">
    <name type="scientific">Pseudomonas helleri</name>
    <dbReference type="NCBI Taxonomy" id="1608996"/>
    <lineage>
        <taxon>Bacteria</taxon>
        <taxon>Pseudomonadati</taxon>
        <taxon>Pseudomonadota</taxon>
        <taxon>Gammaproteobacteria</taxon>
        <taxon>Pseudomonadales</taxon>
        <taxon>Pseudomonadaceae</taxon>
        <taxon>Pseudomonas</taxon>
    </lineage>
</organism>
<gene>
    <name evidence="1" type="ORF">GHO37_04910</name>
</gene>